<evidence type="ECO:0000256" key="6">
    <source>
        <dbReference type="SAM" id="Phobius"/>
    </source>
</evidence>
<dbReference type="RefSeq" id="WP_374830735.1">
    <property type="nucleotide sequence ID" value="NZ_JBHEEZ010000005.1"/>
</dbReference>
<evidence type="ECO:0000256" key="1">
    <source>
        <dbReference type="ARBA" id="ARBA00004141"/>
    </source>
</evidence>
<comment type="caution">
    <text evidence="8">The sequence shown here is derived from an EMBL/GenBank/DDBJ whole genome shotgun (WGS) entry which is preliminary data.</text>
</comment>
<sequence length="286" mass="30618">MPIRYYPIMFVLLWATGFIGAGLSMPYAEPLTFMAMRFAIAAVIMVLWSLWSRSIWPKGWALVNAAIAGCLIHGIYLSTMFWAVHRGLPAGMAGLVSGLQPMITMIMAALVLGERASGRQWFGLVVGFGGVAMVVWPKFSASGGGVDPQTMTACFCAVLAISLGTVWQKRFGSAGDLRSGTAVQYIAAGILCTVLAFLLETREVEWTPDLIIALVWLTLALSIGAILALLVLIREGAIAKVASLFYLVPGTAAILAYFVFGETLNLVQIIGMVVTTFGVAMATARR</sequence>
<feature type="transmembrane region" description="Helical" evidence="6">
    <location>
        <begin position="62"/>
        <end position="84"/>
    </location>
</feature>
<protein>
    <submittedName>
        <fullName evidence="8">DMT family transporter</fullName>
    </submittedName>
</protein>
<reference evidence="9" key="1">
    <citation type="journal article" date="2019" name="Int. J. Syst. Evol. Microbiol.">
        <title>The Global Catalogue of Microorganisms (GCM) 10K type strain sequencing project: providing services to taxonomists for standard genome sequencing and annotation.</title>
        <authorList>
            <consortium name="The Broad Institute Genomics Platform"/>
            <consortium name="The Broad Institute Genome Sequencing Center for Infectious Disease"/>
            <person name="Wu L."/>
            <person name="Ma J."/>
        </authorList>
    </citation>
    <scope>NUCLEOTIDE SEQUENCE [LARGE SCALE GENOMIC DNA]</scope>
    <source>
        <strain evidence="9">CGMCC 1.15731</strain>
    </source>
</reference>
<name>A0ABV9HBN7_9HYPH</name>
<evidence type="ECO:0000256" key="3">
    <source>
        <dbReference type="ARBA" id="ARBA00022692"/>
    </source>
</evidence>
<evidence type="ECO:0000256" key="5">
    <source>
        <dbReference type="ARBA" id="ARBA00023136"/>
    </source>
</evidence>
<feature type="domain" description="EamA" evidence="7">
    <location>
        <begin position="9"/>
        <end position="135"/>
    </location>
</feature>
<dbReference type="Proteomes" id="UP001596042">
    <property type="component" value="Unassembled WGS sequence"/>
</dbReference>
<feature type="transmembrane region" description="Helical" evidence="6">
    <location>
        <begin position="90"/>
        <end position="113"/>
    </location>
</feature>
<evidence type="ECO:0000259" key="7">
    <source>
        <dbReference type="Pfam" id="PF00892"/>
    </source>
</evidence>
<comment type="subcellular location">
    <subcellularLocation>
        <location evidence="1">Membrane</location>
        <topology evidence="1">Multi-pass membrane protein</topology>
    </subcellularLocation>
</comment>
<feature type="transmembrane region" description="Helical" evidence="6">
    <location>
        <begin position="266"/>
        <end position="284"/>
    </location>
</feature>
<evidence type="ECO:0000313" key="9">
    <source>
        <dbReference type="Proteomes" id="UP001596042"/>
    </source>
</evidence>
<feature type="transmembrane region" description="Helical" evidence="6">
    <location>
        <begin position="31"/>
        <end position="50"/>
    </location>
</feature>
<keyword evidence="9" id="KW-1185">Reference proteome</keyword>
<dbReference type="InterPro" id="IPR037185">
    <property type="entry name" value="EmrE-like"/>
</dbReference>
<feature type="transmembrane region" description="Helical" evidence="6">
    <location>
        <begin position="244"/>
        <end position="260"/>
    </location>
</feature>
<keyword evidence="5 6" id="KW-0472">Membrane</keyword>
<feature type="transmembrane region" description="Helical" evidence="6">
    <location>
        <begin position="149"/>
        <end position="167"/>
    </location>
</feature>
<gene>
    <name evidence="8" type="ORF">ACFO1V_15330</name>
</gene>
<feature type="transmembrane region" description="Helical" evidence="6">
    <location>
        <begin position="120"/>
        <end position="137"/>
    </location>
</feature>
<keyword evidence="3 6" id="KW-0812">Transmembrane</keyword>
<feature type="transmembrane region" description="Helical" evidence="6">
    <location>
        <begin position="5"/>
        <end position="25"/>
    </location>
</feature>
<dbReference type="SUPFAM" id="SSF103481">
    <property type="entry name" value="Multidrug resistance efflux transporter EmrE"/>
    <property type="match status" value="2"/>
</dbReference>
<feature type="transmembrane region" description="Helical" evidence="6">
    <location>
        <begin position="211"/>
        <end position="232"/>
    </location>
</feature>
<dbReference type="EMBL" id="JBHSEL010000126">
    <property type="protein sequence ID" value="MFC4626560.1"/>
    <property type="molecule type" value="Genomic_DNA"/>
</dbReference>
<accession>A0ABV9HBN7</accession>
<dbReference type="InterPro" id="IPR050638">
    <property type="entry name" value="AA-Vitamin_Transporters"/>
</dbReference>
<evidence type="ECO:0000313" key="8">
    <source>
        <dbReference type="EMBL" id="MFC4626560.1"/>
    </source>
</evidence>
<comment type="similarity">
    <text evidence="2">Belongs to the EamA transporter family.</text>
</comment>
<evidence type="ECO:0000256" key="2">
    <source>
        <dbReference type="ARBA" id="ARBA00007362"/>
    </source>
</evidence>
<dbReference type="PANTHER" id="PTHR32322">
    <property type="entry name" value="INNER MEMBRANE TRANSPORTER"/>
    <property type="match status" value="1"/>
</dbReference>
<evidence type="ECO:0000256" key="4">
    <source>
        <dbReference type="ARBA" id="ARBA00022989"/>
    </source>
</evidence>
<dbReference type="InterPro" id="IPR000620">
    <property type="entry name" value="EamA_dom"/>
</dbReference>
<dbReference type="Gene3D" id="1.10.3730.20">
    <property type="match status" value="1"/>
</dbReference>
<organism evidence="8 9">
    <name type="scientific">Daeguia caeni</name>
    <dbReference type="NCBI Taxonomy" id="439612"/>
    <lineage>
        <taxon>Bacteria</taxon>
        <taxon>Pseudomonadati</taxon>
        <taxon>Pseudomonadota</taxon>
        <taxon>Alphaproteobacteria</taxon>
        <taxon>Hyphomicrobiales</taxon>
        <taxon>Brucellaceae</taxon>
        <taxon>Daeguia</taxon>
    </lineage>
</organism>
<feature type="domain" description="EamA" evidence="7">
    <location>
        <begin position="153"/>
        <end position="282"/>
    </location>
</feature>
<feature type="transmembrane region" description="Helical" evidence="6">
    <location>
        <begin position="179"/>
        <end position="199"/>
    </location>
</feature>
<proteinExistence type="inferred from homology"/>
<dbReference type="Pfam" id="PF00892">
    <property type="entry name" value="EamA"/>
    <property type="match status" value="2"/>
</dbReference>
<keyword evidence="4 6" id="KW-1133">Transmembrane helix</keyword>
<dbReference type="PANTHER" id="PTHR32322:SF2">
    <property type="entry name" value="EAMA DOMAIN-CONTAINING PROTEIN"/>
    <property type="match status" value="1"/>
</dbReference>